<dbReference type="EMBL" id="CP017756">
    <property type="protein sequence ID" value="AOZ11145.1"/>
    <property type="molecule type" value="Genomic_DNA"/>
</dbReference>
<evidence type="ECO:0008006" key="3">
    <source>
        <dbReference type="Google" id="ProtNLM"/>
    </source>
</evidence>
<evidence type="ECO:0000313" key="1">
    <source>
        <dbReference type="EMBL" id="AOZ11145.1"/>
    </source>
</evidence>
<dbReference type="Proteomes" id="UP000177515">
    <property type="component" value="Plasmid unnamed1"/>
</dbReference>
<accession>A0ABM6FGS4</accession>
<dbReference type="RefSeq" id="WP_071073738.1">
    <property type="nucleotide sequence ID" value="NZ_CP017756.1"/>
</dbReference>
<evidence type="ECO:0000313" key="2">
    <source>
        <dbReference type="Proteomes" id="UP000177515"/>
    </source>
</evidence>
<proteinExistence type="predicted"/>
<geneLocation type="plasmid" evidence="1 2">
    <name>unnamed1</name>
</geneLocation>
<gene>
    <name evidence="1" type="ORF">BKK80_34895</name>
</gene>
<protein>
    <recommendedName>
        <fullName evidence="3">RepB family plasmid replication initiator protein</fullName>
    </recommendedName>
</protein>
<keyword evidence="1" id="KW-0614">Plasmid</keyword>
<keyword evidence="2" id="KW-1185">Reference proteome</keyword>
<reference evidence="1 2" key="1">
    <citation type="submission" date="2016-10" db="EMBL/GenBank/DDBJ databases">
        <title>Complete genome sequences of three Cupriavidus strains isolated from various Malaysian environments.</title>
        <authorList>
            <person name="Abdullah A.A.-A."/>
            <person name="Shafie N.A.H."/>
            <person name="Lau N.S."/>
        </authorList>
    </citation>
    <scope>NUCLEOTIDE SEQUENCE [LARGE SCALE GENOMIC DNA]</scope>
    <source>
        <strain evidence="1 2">USMAA1020</strain>
        <plasmid evidence="1 2">unnamed1</plasmid>
    </source>
</reference>
<sequence length="134" mass="15005">MTTALRFAAEELKLGSRDVSMLEHLLASNPVAQEGHEALITKRDFLSSLSPTAIASSTREHLRQQHAIKGAVSQLATLRGTLRPPGDDTIEIQVVPLESITFVTDSKFIRYRFNTSFLELLRLIAQRHHLKALF</sequence>
<name>A0ABM6FGS4_9BURK</name>
<organism evidence="1 2">
    <name type="scientific">Cupriavidus malaysiensis</name>
    <dbReference type="NCBI Taxonomy" id="367825"/>
    <lineage>
        <taxon>Bacteria</taxon>
        <taxon>Pseudomonadati</taxon>
        <taxon>Pseudomonadota</taxon>
        <taxon>Betaproteobacteria</taxon>
        <taxon>Burkholderiales</taxon>
        <taxon>Burkholderiaceae</taxon>
        <taxon>Cupriavidus</taxon>
    </lineage>
</organism>